<feature type="transmembrane region" description="Helical" evidence="19">
    <location>
        <begin position="212"/>
        <end position="233"/>
    </location>
</feature>
<evidence type="ECO:0000256" key="8">
    <source>
        <dbReference type="ARBA" id="ARBA00022573"/>
    </source>
</evidence>
<organism evidence="20 21">
    <name type="scientific">Tychonema bourrellyi FEM_GT703</name>
    <dbReference type="NCBI Taxonomy" id="2040638"/>
    <lineage>
        <taxon>Bacteria</taxon>
        <taxon>Bacillati</taxon>
        <taxon>Cyanobacteriota</taxon>
        <taxon>Cyanophyceae</taxon>
        <taxon>Oscillatoriophycideae</taxon>
        <taxon>Oscillatoriales</taxon>
        <taxon>Microcoleaceae</taxon>
        <taxon>Tychonema</taxon>
    </lineage>
</organism>
<keyword evidence="11 19" id="KW-0460">Magnesium</keyword>
<comment type="similarity">
    <text evidence="4 19">Belongs to the CobS family.</text>
</comment>
<reference evidence="20" key="1">
    <citation type="submission" date="2017-10" db="EMBL/GenBank/DDBJ databases">
        <title>Draft genome sequence of the planktic cyanobacteria Tychonema bourrellyi isolated from alpine lentic freshwater.</title>
        <authorList>
            <person name="Tett A."/>
            <person name="Armanini F."/>
            <person name="Asnicar F."/>
            <person name="Boscaini A."/>
            <person name="Pasolli E."/>
            <person name="Zolfo M."/>
            <person name="Donati C."/>
            <person name="Salmaso N."/>
            <person name="Segata N."/>
        </authorList>
    </citation>
    <scope>NUCLEOTIDE SEQUENCE</scope>
    <source>
        <strain evidence="20">FEM_GT703</strain>
    </source>
</reference>
<protein>
    <recommendedName>
        <fullName evidence="6 19">Adenosylcobinamide-GDP ribazoletransferase</fullName>
        <ecNumber evidence="5 19">2.7.8.26</ecNumber>
    </recommendedName>
    <alternativeName>
        <fullName evidence="16 19">Cobalamin synthase</fullName>
    </alternativeName>
    <alternativeName>
        <fullName evidence="15 19">Cobalamin-5'-phosphate synthase</fullName>
    </alternativeName>
</protein>
<dbReference type="AlphaFoldDB" id="A0A2G4F130"/>
<keyword evidence="12 19" id="KW-1133">Transmembrane helix</keyword>
<feature type="transmembrane region" description="Helical" evidence="19">
    <location>
        <begin position="118"/>
        <end position="139"/>
    </location>
</feature>
<dbReference type="GO" id="GO:0009236">
    <property type="term" value="P:cobalamin biosynthetic process"/>
    <property type="evidence" value="ECO:0007669"/>
    <property type="project" value="UniProtKB-UniRule"/>
</dbReference>
<evidence type="ECO:0000313" key="21">
    <source>
        <dbReference type="Proteomes" id="UP000226442"/>
    </source>
</evidence>
<comment type="catalytic activity">
    <reaction evidence="17 19">
        <text>alpha-ribazole + adenosylcob(III)inamide-GDP = adenosylcob(III)alamin + GMP + H(+)</text>
        <dbReference type="Rhea" id="RHEA:16049"/>
        <dbReference type="ChEBI" id="CHEBI:10329"/>
        <dbReference type="ChEBI" id="CHEBI:15378"/>
        <dbReference type="ChEBI" id="CHEBI:18408"/>
        <dbReference type="ChEBI" id="CHEBI:58115"/>
        <dbReference type="ChEBI" id="CHEBI:60487"/>
        <dbReference type="EC" id="2.7.8.26"/>
    </reaction>
</comment>
<dbReference type="HAMAP" id="MF_00719">
    <property type="entry name" value="CobS"/>
    <property type="match status" value="1"/>
</dbReference>
<evidence type="ECO:0000256" key="3">
    <source>
        <dbReference type="ARBA" id="ARBA00004663"/>
    </source>
</evidence>
<dbReference type="Pfam" id="PF02654">
    <property type="entry name" value="CobS"/>
    <property type="match status" value="1"/>
</dbReference>
<evidence type="ECO:0000256" key="11">
    <source>
        <dbReference type="ARBA" id="ARBA00022842"/>
    </source>
</evidence>
<dbReference type="PANTHER" id="PTHR34148">
    <property type="entry name" value="ADENOSYLCOBINAMIDE-GDP RIBAZOLETRANSFERASE"/>
    <property type="match status" value="1"/>
</dbReference>
<dbReference type="RefSeq" id="WP_096830118.1">
    <property type="nucleotide sequence ID" value="NZ_NXIB02000052.1"/>
</dbReference>
<proteinExistence type="inferred from homology"/>
<feature type="transmembrane region" description="Helical" evidence="19">
    <location>
        <begin position="187"/>
        <end position="206"/>
    </location>
</feature>
<feature type="transmembrane region" description="Helical" evidence="19">
    <location>
        <begin position="51"/>
        <end position="71"/>
    </location>
</feature>
<evidence type="ECO:0000256" key="10">
    <source>
        <dbReference type="ARBA" id="ARBA00022692"/>
    </source>
</evidence>
<evidence type="ECO:0000256" key="7">
    <source>
        <dbReference type="ARBA" id="ARBA00022475"/>
    </source>
</evidence>
<keyword evidence="8 19" id="KW-0169">Cobalamin biosynthesis</keyword>
<evidence type="ECO:0000256" key="1">
    <source>
        <dbReference type="ARBA" id="ARBA00001946"/>
    </source>
</evidence>
<dbReference type="PANTHER" id="PTHR34148:SF1">
    <property type="entry name" value="ADENOSYLCOBINAMIDE-GDP RIBAZOLETRANSFERASE"/>
    <property type="match status" value="1"/>
</dbReference>
<keyword evidence="10 19" id="KW-0812">Transmembrane</keyword>
<evidence type="ECO:0000256" key="19">
    <source>
        <dbReference type="HAMAP-Rule" id="MF_00719"/>
    </source>
</evidence>
<comment type="cofactor">
    <cofactor evidence="1 19">
        <name>Mg(2+)</name>
        <dbReference type="ChEBI" id="CHEBI:18420"/>
    </cofactor>
</comment>
<comment type="pathway">
    <text evidence="3 19">Cofactor biosynthesis; adenosylcobalamin biosynthesis; adenosylcobalamin from cob(II)yrinate a,c-diamide: step 7/7.</text>
</comment>
<dbReference type="EC" id="2.7.8.26" evidence="5 19"/>
<dbReference type="GO" id="GO:0005886">
    <property type="term" value="C:plasma membrane"/>
    <property type="evidence" value="ECO:0007669"/>
    <property type="project" value="UniProtKB-SubCell"/>
</dbReference>
<keyword evidence="9 19" id="KW-0808">Transferase</keyword>
<dbReference type="EMBL" id="NXIB02000052">
    <property type="protein sequence ID" value="PHX55455.1"/>
    <property type="molecule type" value="Genomic_DNA"/>
</dbReference>
<feature type="transmembrane region" description="Helical" evidence="19">
    <location>
        <begin position="77"/>
        <end position="97"/>
    </location>
</feature>
<dbReference type="Proteomes" id="UP000226442">
    <property type="component" value="Unassembled WGS sequence"/>
</dbReference>
<evidence type="ECO:0000256" key="15">
    <source>
        <dbReference type="ARBA" id="ARBA00032605"/>
    </source>
</evidence>
<feature type="transmembrane region" description="Helical" evidence="19">
    <location>
        <begin position="145"/>
        <end position="166"/>
    </location>
</feature>
<sequence>MMDDKLVRSTVEFFRNQGAAIAAAVAFYTCLPVPMSWTLEFRGIARFAPAIGLLIGGILGIADLGLHLLGMPVLTRSALVVVLGIAVTGGLHLDGAMDAADGLAVPDPVRRLEVMRDSVTGAFGAIAAVVILLLKTAALTDLNEYRWLALMGVAGWGRWGQLVSIARYPYLRAEGKGAFHKESIYSAFDFIPGVLLLLSLSVLQVVWEGDRWLLAVGMALGGSAIGILTGAWFNHRLGGHTGDTYGAVVEWTEALLLCLLAALQG</sequence>
<evidence type="ECO:0000256" key="6">
    <source>
        <dbReference type="ARBA" id="ARBA00015850"/>
    </source>
</evidence>
<dbReference type="InterPro" id="IPR003805">
    <property type="entry name" value="CobS"/>
</dbReference>
<comment type="catalytic activity">
    <reaction evidence="18 19">
        <text>alpha-ribazole 5'-phosphate + adenosylcob(III)inamide-GDP = adenosylcob(III)alamin 5'-phosphate + GMP + H(+)</text>
        <dbReference type="Rhea" id="RHEA:23560"/>
        <dbReference type="ChEBI" id="CHEBI:15378"/>
        <dbReference type="ChEBI" id="CHEBI:57918"/>
        <dbReference type="ChEBI" id="CHEBI:58115"/>
        <dbReference type="ChEBI" id="CHEBI:60487"/>
        <dbReference type="ChEBI" id="CHEBI:60493"/>
        <dbReference type="EC" id="2.7.8.26"/>
    </reaction>
</comment>
<evidence type="ECO:0000256" key="2">
    <source>
        <dbReference type="ARBA" id="ARBA00004651"/>
    </source>
</evidence>
<evidence type="ECO:0000256" key="9">
    <source>
        <dbReference type="ARBA" id="ARBA00022679"/>
    </source>
</evidence>
<dbReference type="OrthoDB" id="9794626at2"/>
<name>A0A2G4F130_9CYAN</name>
<evidence type="ECO:0000313" key="20">
    <source>
        <dbReference type="EMBL" id="PHX55455.1"/>
    </source>
</evidence>
<comment type="caution">
    <text evidence="20">The sequence shown here is derived from an EMBL/GenBank/DDBJ whole genome shotgun (WGS) entry which is preliminary data.</text>
</comment>
<feature type="transmembrane region" description="Helical" evidence="19">
    <location>
        <begin position="20"/>
        <end position="39"/>
    </location>
</feature>
<comment type="subcellular location">
    <subcellularLocation>
        <location evidence="2 19">Cell membrane</location>
        <topology evidence="2 19">Multi-pass membrane protein</topology>
    </subcellularLocation>
</comment>
<keyword evidence="21" id="KW-1185">Reference proteome</keyword>
<evidence type="ECO:0000256" key="17">
    <source>
        <dbReference type="ARBA" id="ARBA00048623"/>
    </source>
</evidence>
<evidence type="ECO:0000256" key="16">
    <source>
        <dbReference type="ARBA" id="ARBA00032853"/>
    </source>
</evidence>
<evidence type="ECO:0000256" key="12">
    <source>
        <dbReference type="ARBA" id="ARBA00022989"/>
    </source>
</evidence>
<gene>
    <name evidence="19" type="primary">cobS</name>
    <name evidence="20" type="ORF">CP500_010775</name>
</gene>
<evidence type="ECO:0000256" key="14">
    <source>
        <dbReference type="ARBA" id="ARBA00025228"/>
    </source>
</evidence>
<dbReference type="GO" id="GO:0008818">
    <property type="term" value="F:cobalamin 5'-phosphate synthase activity"/>
    <property type="evidence" value="ECO:0007669"/>
    <property type="project" value="UniProtKB-UniRule"/>
</dbReference>
<evidence type="ECO:0000256" key="5">
    <source>
        <dbReference type="ARBA" id="ARBA00013200"/>
    </source>
</evidence>
<keyword evidence="13 19" id="KW-0472">Membrane</keyword>
<accession>A0A2G4F130</accession>
<dbReference type="NCBIfam" id="TIGR00317">
    <property type="entry name" value="cobS"/>
    <property type="match status" value="1"/>
</dbReference>
<keyword evidence="7 19" id="KW-1003">Cell membrane</keyword>
<evidence type="ECO:0000256" key="18">
    <source>
        <dbReference type="ARBA" id="ARBA00049504"/>
    </source>
</evidence>
<evidence type="ECO:0000256" key="13">
    <source>
        <dbReference type="ARBA" id="ARBA00023136"/>
    </source>
</evidence>
<evidence type="ECO:0000256" key="4">
    <source>
        <dbReference type="ARBA" id="ARBA00010561"/>
    </source>
</evidence>
<dbReference type="GO" id="GO:0051073">
    <property type="term" value="F:adenosylcobinamide-GDP ribazoletransferase activity"/>
    <property type="evidence" value="ECO:0007669"/>
    <property type="project" value="UniProtKB-UniRule"/>
</dbReference>
<comment type="function">
    <text evidence="14 19">Joins adenosylcobinamide-GDP and alpha-ribazole to generate adenosylcobalamin (Ado-cobalamin). Also synthesizes adenosylcobalamin 5'-phosphate from adenosylcobinamide-GDP and alpha-ribazole 5'-phosphate.</text>
</comment>
<dbReference type="UniPathway" id="UPA00148">
    <property type="reaction ID" value="UER00238"/>
</dbReference>